<dbReference type="InterPro" id="IPR051055">
    <property type="entry name" value="PIF1_helicase"/>
</dbReference>
<reference evidence="2" key="1">
    <citation type="submission" date="2021-07" db="EMBL/GenBank/DDBJ databases">
        <authorList>
            <person name="Catto M.A."/>
            <person name="Jacobson A."/>
            <person name="Kennedy G."/>
            <person name="Labadie P."/>
            <person name="Hunt B.G."/>
            <person name="Srinivasan R."/>
        </authorList>
    </citation>
    <scope>NUCLEOTIDE SEQUENCE</scope>
    <source>
        <strain evidence="2">PL_HMW_Pooled</strain>
        <tissue evidence="2">Head</tissue>
    </source>
</reference>
<evidence type="ECO:0000313" key="3">
    <source>
        <dbReference type="Proteomes" id="UP001219518"/>
    </source>
</evidence>
<dbReference type="GO" id="GO:0004386">
    <property type="term" value="F:helicase activity"/>
    <property type="evidence" value="ECO:0007669"/>
    <property type="project" value="UniProtKB-KW"/>
</dbReference>
<dbReference type="PANTHER" id="PTHR47642">
    <property type="entry name" value="ATP-DEPENDENT DNA HELICASE"/>
    <property type="match status" value="1"/>
</dbReference>
<dbReference type="InterPro" id="IPR027417">
    <property type="entry name" value="P-loop_NTPase"/>
</dbReference>
<protein>
    <submittedName>
        <fullName evidence="2">ATP-dependent DNA helicase</fullName>
    </submittedName>
</protein>
<dbReference type="AlphaFoldDB" id="A0AAE1GVF6"/>
<comment type="caution">
    <text evidence="2">The sequence shown here is derived from an EMBL/GenBank/DDBJ whole genome shotgun (WGS) entry which is preliminary data.</text>
</comment>
<accession>A0AAE1GVF6</accession>
<keyword evidence="2" id="KW-0347">Helicase</keyword>
<sequence>MKDSQTGFSIPVARIPATIKNNGNLKEDEDHDLYLCKGAQIMLRKNVWTEMGLVNGSIGEIVDIIYDPDSTPQEDPPSVLICKFDSYNGPCLDPIKKTIPIVTKPVTKDDNDSISITQFPINLNYACTIYKSQGLPVSKACVGLGPREIKTGLTCVALSRAKTLQGLLLKPFPFSRIRNLDKSLSIKKRKNWLTHLQ</sequence>
<dbReference type="Proteomes" id="UP001219518">
    <property type="component" value="Unassembled WGS sequence"/>
</dbReference>
<feature type="domain" description="DNA helicase Pif1-like 2B" evidence="1">
    <location>
        <begin position="30"/>
        <end position="62"/>
    </location>
</feature>
<keyword evidence="3" id="KW-1185">Reference proteome</keyword>
<dbReference type="Pfam" id="PF21530">
    <property type="entry name" value="Pif1_2B_dom"/>
    <property type="match status" value="1"/>
</dbReference>
<keyword evidence="2" id="KW-0547">Nucleotide-binding</keyword>
<evidence type="ECO:0000313" key="2">
    <source>
        <dbReference type="EMBL" id="KAK3909623.1"/>
    </source>
</evidence>
<dbReference type="InterPro" id="IPR049163">
    <property type="entry name" value="Pif1-like_2B_dom"/>
</dbReference>
<dbReference type="EMBL" id="JAHWGI010000107">
    <property type="protein sequence ID" value="KAK3909623.1"/>
    <property type="molecule type" value="Genomic_DNA"/>
</dbReference>
<proteinExistence type="predicted"/>
<organism evidence="2 3">
    <name type="scientific">Frankliniella fusca</name>
    <dbReference type="NCBI Taxonomy" id="407009"/>
    <lineage>
        <taxon>Eukaryota</taxon>
        <taxon>Metazoa</taxon>
        <taxon>Ecdysozoa</taxon>
        <taxon>Arthropoda</taxon>
        <taxon>Hexapoda</taxon>
        <taxon>Insecta</taxon>
        <taxon>Pterygota</taxon>
        <taxon>Neoptera</taxon>
        <taxon>Paraneoptera</taxon>
        <taxon>Thysanoptera</taxon>
        <taxon>Terebrantia</taxon>
        <taxon>Thripoidea</taxon>
        <taxon>Thripidae</taxon>
        <taxon>Frankliniella</taxon>
    </lineage>
</organism>
<keyword evidence="2" id="KW-0378">Hydrolase</keyword>
<reference evidence="2" key="2">
    <citation type="journal article" date="2023" name="BMC Genomics">
        <title>Pest status, molecular evolution, and epigenetic factors derived from the genome assembly of Frankliniella fusca, a thysanopteran phytovirus vector.</title>
        <authorList>
            <person name="Catto M.A."/>
            <person name="Labadie P.E."/>
            <person name="Jacobson A.L."/>
            <person name="Kennedy G.G."/>
            <person name="Srinivasan R."/>
            <person name="Hunt B.G."/>
        </authorList>
    </citation>
    <scope>NUCLEOTIDE SEQUENCE</scope>
    <source>
        <strain evidence="2">PL_HMW_Pooled</strain>
    </source>
</reference>
<name>A0AAE1GVF6_9NEOP</name>
<evidence type="ECO:0000259" key="1">
    <source>
        <dbReference type="Pfam" id="PF21530"/>
    </source>
</evidence>
<gene>
    <name evidence="2" type="ORF">KUF71_003979</name>
</gene>
<dbReference type="SUPFAM" id="SSF52540">
    <property type="entry name" value="P-loop containing nucleoside triphosphate hydrolases"/>
    <property type="match status" value="1"/>
</dbReference>
<keyword evidence="2" id="KW-0067">ATP-binding</keyword>